<dbReference type="NCBIfam" id="TIGR00858">
    <property type="entry name" value="bioF"/>
    <property type="match status" value="1"/>
</dbReference>
<comment type="function">
    <text evidence="9">Catalyzes the decarboxylative condensation of pimeloyl-[acyl-carrier protein] and L-alanine to produce 8-amino-7-oxononanoate (AON), [acyl-carrier protein], and carbon dioxide.</text>
</comment>
<gene>
    <name evidence="9 12" type="primary">bioF</name>
    <name evidence="12" type="ORF">EBI00_05025</name>
</gene>
<evidence type="ECO:0000256" key="5">
    <source>
        <dbReference type="ARBA" id="ARBA00022679"/>
    </source>
</evidence>
<dbReference type="InterPro" id="IPR004723">
    <property type="entry name" value="AONS_Archaea/Proteobacteria"/>
</dbReference>
<dbReference type="InterPro" id="IPR015424">
    <property type="entry name" value="PyrdxlP-dep_Trfase"/>
</dbReference>
<comment type="subunit">
    <text evidence="4 9">Homodimer.</text>
</comment>
<dbReference type="InterPro" id="IPR004839">
    <property type="entry name" value="Aminotransferase_I/II_large"/>
</dbReference>
<feature type="binding site" evidence="9">
    <location>
        <position position="137"/>
    </location>
    <ligand>
        <name>substrate</name>
    </ligand>
</feature>
<dbReference type="Pfam" id="PF00155">
    <property type="entry name" value="Aminotran_1_2"/>
    <property type="match status" value="1"/>
</dbReference>
<evidence type="ECO:0000256" key="3">
    <source>
        <dbReference type="ARBA" id="ARBA00010008"/>
    </source>
</evidence>
<dbReference type="Gene3D" id="3.90.1150.10">
    <property type="entry name" value="Aspartate Aminotransferase, domain 1"/>
    <property type="match status" value="1"/>
</dbReference>
<dbReference type="PANTHER" id="PTHR13693:SF100">
    <property type="entry name" value="8-AMINO-7-OXONONANOATE SYNTHASE"/>
    <property type="match status" value="1"/>
</dbReference>
<protein>
    <recommendedName>
        <fullName evidence="9">8-amino-7-oxononanoate synthase</fullName>
        <shortName evidence="9">AONS</shortName>
        <ecNumber evidence="9">2.3.1.47</ecNumber>
    </recommendedName>
    <alternativeName>
        <fullName evidence="9">7-keto-8-amino-pelargonic acid synthase</fullName>
        <shortName evidence="9">7-KAP synthase</shortName>
        <shortName evidence="9">KAPA synthase</shortName>
    </alternativeName>
    <alternativeName>
        <fullName evidence="9">8-amino-7-ketopelargonate synthase</fullName>
    </alternativeName>
</protein>
<dbReference type="CDD" id="cd06454">
    <property type="entry name" value="KBL_like"/>
    <property type="match status" value="1"/>
</dbReference>
<evidence type="ECO:0000256" key="6">
    <source>
        <dbReference type="ARBA" id="ARBA00022756"/>
    </source>
</evidence>
<dbReference type="HAMAP" id="MF_01693">
    <property type="entry name" value="BioF_aminotrans_2"/>
    <property type="match status" value="1"/>
</dbReference>
<feature type="binding site" evidence="9">
    <location>
        <position position="182"/>
    </location>
    <ligand>
        <name>pyridoxal 5'-phosphate</name>
        <dbReference type="ChEBI" id="CHEBI:597326"/>
    </ligand>
</feature>
<evidence type="ECO:0000259" key="11">
    <source>
        <dbReference type="Pfam" id="PF00155"/>
    </source>
</evidence>
<dbReference type="SUPFAM" id="SSF53383">
    <property type="entry name" value="PLP-dependent transferases"/>
    <property type="match status" value="1"/>
</dbReference>
<reference evidence="12 13" key="1">
    <citation type="journal article" date="2012" name="Int. J. Syst. Evol. Microbiol.">
        <title>Marinomonas hwangdonensis sp. nov., isolated from seawater.</title>
        <authorList>
            <person name="Jung Y.T."/>
            <person name="Oh T.K."/>
            <person name="Yoon J.H."/>
        </authorList>
    </citation>
    <scope>NUCLEOTIDE SEQUENCE [LARGE SCALE GENOMIC DNA]</scope>
    <source>
        <strain evidence="12 13">HDW-15</strain>
    </source>
</reference>
<dbReference type="InterPro" id="IPR050087">
    <property type="entry name" value="AON_synthase_class-II"/>
</dbReference>
<keyword evidence="12" id="KW-0012">Acyltransferase</keyword>
<evidence type="ECO:0000256" key="9">
    <source>
        <dbReference type="HAMAP-Rule" id="MF_01693"/>
    </source>
</evidence>
<comment type="cofactor">
    <cofactor evidence="1 9 10">
        <name>pyridoxal 5'-phosphate</name>
        <dbReference type="ChEBI" id="CHEBI:597326"/>
    </cofactor>
</comment>
<evidence type="ECO:0000313" key="13">
    <source>
        <dbReference type="Proteomes" id="UP000280507"/>
    </source>
</evidence>
<keyword evidence="6 9" id="KW-0093">Biotin biosynthesis</keyword>
<dbReference type="PANTHER" id="PTHR13693">
    <property type="entry name" value="CLASS II AMINOTRANSFERASE/8-AMINO-7-OXONONANOATE SYNTHASE"/>
    <property type="match status" value="1"/>
</dbReference>
<feature type="binding site" evidence="9">
    <location>
        <begin position="112"/>
        <end position="113"/>
    </location>
    <ligand>
        <name>pyridoxal 5'-phosphate</name>
        <dbReference type="ChEBI" id="CHEBI:597326"/>
    </ligand>
</feature>
<accession>A0A3M8Q854</accession>
<comment type="similarity">
    <text evidence="3 9">Belongs to the class-II pyridoxal-phosphate-dependent aminotransferase family. BioF subfamily.</text>
</comment>
<dbReference type="UniPathway" id="UPA00078"/>
<dbReference type="InterPro" id="IPR022834">
    <property type="entry name" value="AONS_Proteobacteria"/>
</dbReference>
<name>A0A3M8Q854_9GAMM</name>
<keyword evidence="5 9" id="KW-0808">Transferase</keyword>
<feature type="binding site" evidence="9">
    <location>
        <position position="25"/>
    </location>
    <ligand>
        <name>substrate</name>
    </ligand>
</feature>
<dbReference type="GO" id="GO:0008710">
    <property type="term" value="F:8-amino-7-oxononanoate synthase activity"/>
    <property type="evidence" value="ECO:0007669"/>
    <property type="project" value="UniProtKB-UniRule"/>
</dbReference>
<dbReference type="Proteomes" id="UP000280507">
    <property type="component" value="Unassembled WGS sequence"/>
</dbReference>
<evidence type="ECO:0000256" key="10">
    <source>
        <dbReference type="PIRSR" id="PIRSR604723-51"/>
    </source>
</evidence>
<dbReference type="GO" id="GO:0009102">
    <property type="term" value="P:biotin biosynthetic process"/>
    <property type="evidence" value="ECO:0007669"/>
    <property type="project" value="UniProtKB-UniRule"/>
</dbReference>
<sequence>MKPVFNTPNWMLAALRERREQNLMRRTITLDSPQTPQTRINAQAYTAFCSNDYLGLANHPDIIQALRFGAEQYGVGAGASHLVCGHLTPHQKLEDALADWLGYERVILFSTGYMANLGVISALAGKNRPVVQDKLNHASLIDGAMLAQAPLRRYLHGNLASAEKLLAKSAVTGLLVSDGVFSMDGDVAPLLGLSELANKHDWMFLVDDAHGLGCFGDDGKGCLSLGGLNADNVPILVGTFGKAFGTAGAFVATSNDVADYLTQFARPYVYTTAMSPAMAMATLASLSIIQSTEGQERRDRLARHIDYFRQRVQSLPVELMPSNTAIQPIVIGDSKMALQMSEELKSLGIWCTAIRPPTVPVGSARLRITLSAAHSDADLVLLCDSLEQVLQAPRSHAPCSNAKL</sequence>
<feature type="modified residue" description="N6-(pyridoxal phosphate)lysine" evidence="9 10">
    <location>
        <position position="242"/>
    </location>
</feature>
<evidence type="ECO:0000256" key="1">
    <source>
        <dbReference type="ARBA" id="ARBA00001933"/>
    </source>
</evidence>
<dbReference type="OrthoDB" id="9807157at2"/>
<organism evidence="12 13">
    <name type="scientific">Marinomonas hwangdonensis</name>
    <dbReference type="NCBI Taxonomy" id="1053647"/>
    <lineage>
        <taxon>Bacteria</taxon>
        <taxon>Pseudomonadati</taxon>
        <taxon>Pseudomonadota</taxon>
        <taxon>Gammaproteobacteria</taxon>
        <taxon>Oceanospirillales</taxon>
        <taxon>Oceanospirillaceae</taxon>
        <taxon>Marinomonas</taxon>
    </lineage>
</organism>
<feature type="binding site" evidence="9">
    <location>
        <position position="358"/>
    </location>
    <ligand>
        <name>substrate</name>
    </ligand>
</feature>
<proteinExistence type="inferred from homology"/>
<dbReference type="InterPro" id="IPR015421">
    <property type="entry name" value="PyrdxlP-dep_Trfase_major"/>
</dbReference>
<dbReference type="EC" id="2.3.1.47" evidence="9"/>
<dbReference type="InterPro" id="IPR001917">
    <property type="entry name" value="Aminotrans_II_pyridoxalP_BS"/>
</dbReference>
<keyword evidence="7 9" id="KW-0663">Pyridoxal phosphate</keyword>
<comment type="catalytic activity">
    <reaction evidence="8 9">
        <text>6-carboxyhexanoyl-[ACP] + L-alanine + H(+) = (8S)-8-amino-7-oxononanoate + holo-[ACP] + CO2</text>
        <dbReference type="Rhea" id="RHEA:42288"/>
        <dbReference type="Rhea" id="RHEA-COMP:9685"/>
        <dbReference type="Rhea" id="RHEA-COMP:9955"/>
        <dbReference type="ChEBI" id="CHEBI:15378"/>
        <dbReference type="ChEBI" id="CHEBI:16526"/>
        <dbReference type="ChEBI" id="CHEBI:57972"/>
        <dbReference type="ChEBI" id="CHEBI:64479"/>
        <dbReference type="ChEBI" id="CHEBI:78846"/>
        <dbReference type="ChEBI" id="CHEBI:149468"/>
        <dbReference type="EC" id="2.3.1.47"/>
    </reaction>
</comment>
<evidence type="ECO:0000256" key="7">
    <source>
        <dbReference type="ARBA" id="ARBA00022898"/>
    </source>
</evidence>
<keyword evidence="13" id="KW-1185">Reference proteome</keyword>
<evidence type="ECO:0000256" key="2">
    <source>
        <dbReference type="ARBA" id="ARBA00004746"/>
    </source>
</evidence>
<feature type="binding site" evidence="9">
    <location>
        <position position="210"/>
    </location>
    <ligand>
        <name>pyridoxal 5'-phosphate</name>
        <dbReference type="ChEBI" id="CHEBI:597326"/>
    </ligand>
</feature>
<dbReference type="GO" id="GO:0030170">
    <property type="term" value="F:pyridoxal phosphate binding"/>
    <property type="evidence" value="ECO:0007669"/>
    <property type="project" value="UniProtKB-UniRule"/>
</dbReference>
<feature type="domain" description="Aminotransferase class I/classII large" evidence="11">
    <location>
        <begin position="47"/>
        <end position="386"/>
    </location>
</feature>
<evidence type="ECO:0000313" key="12">
    <source>
        <dbReference type="EMBL" id="RNF52267.1"/>
    </source>
</evidence>
<dbReference type="AlphaFoldDB" id="A0A3M8Q854"/>
<dbReference type="RefSeq" id="WP_123094816.1">
    <property type="nucleotide sequence ID" value="NZ_RIZG01000002.1"/>
</dbReference>
<dbReference type="PROSITE" id="PS00599">
    <property type="entry name" value="AA_TRANSFER_CLASS_2"/>
    <property type="match status" value="1"/>
</dbReference>
<comment type="pathway">
    <text evidence="2 9">Cofactor biosynthesis; biotin biosynthesis.</text>
</comment>
<dbReference type="InterPro" id="IPR015422">
    <property type="entry name" value="PyrdxlP-dep_Trfase_small"/>
</dbReference>
<evidence type="ECO:0000256" key="4">
    <source>
        <dbReference type="ARBA" id="ARBA00011738"/>
    </source>
</evidence>
<dbReference type="EMBL" id="RIZG01000002">
    <property type="protein sequence ID" value="RNF52267.1"/>
    <property type="molecule type" value="Genomic_DNA"/>
</dbReference>
<comment type="caution">
    <text evidence="12">The sequence shown here is derived from an EMBL/GenBank/DDBJ whole genome shotgun (WGS) entry which is preliminary data.</text>
</comment>
<evidence type="ECO:0000256" key="8">
    <source>
        <dbReference type="ARBA" id="ARBA00047715"/>
    </source>
</evidence>
<feature type="binding site" evidence="9">
    <location>
        <position position="239"/>
    </location>
    <ligand>
        <name>pyridoxal 5'-phosphate</name>
        <dbReference type="ChEBI" id="CHEBI:597326"/>
    </ligand>
</feature>
<dbReference type="Gene3D" id="3.40.640.10">
    <property type="entry name" value="Type I PLP-dependent aspartate aminotransferase-like (Major domain)"/>
    <property type="match status" value="1"/>
</dbReference>